<dbReference type="Gene3D" id="3.40.50.150">
    <property type="entry name" value="Vaccinia Virus protein VP39"/>
    <property type="match status" value="1"/>
</dbReference>
<dbReference type="Pfam" id="PF12161">
    <property type="entry name" value="HsdM_N"/>
    <property type="match status" value="1"/>
</dbReference>
<dbReference type="GO" id="GO:0008170">
    <property type="term" value="F:N-methyltransferase activity"/>
    <property type="evidence" value="ECO:0007669"/>
    <property type="project" value="InterPro"/>
</dbReference>
<dbReference type="PRINTS" id="PR00507">
    <property type="entry name" value="N12N6MTFRASE"/>
</dbReference>
<dbReference type="PANTHER" id="PTHR42933">
    <property type="entry name" value="SLR6095 PROTEIN"/>
    <property type="match status" value="1"/>
</dbReference>
<gene>
    <name evidence="10" type="ORF">XJ32_06440</name>
</gene>
<protein>
    <recommendedName>
        <fullName evidence="2">site-specific DNA-methyltransferase (adenine-specific)</fullName>
        <ecNumber evidence="2">2.1.1.72</ecNumber>
    </recommendedName>
</protein>
<dbReference type="EMBL" id="CP019645">
    <property type="protein sequence ID" value="AQQ59780.1"/>
    <property type="molecule type" value="Genomic_DNA"/>
</dbReference>
<dbReference type="InterPro" id="IPR002052">
    <property type="entry name" value="DNA_methylase_N6_adenine_CS"/>
</dbReference>
<organism evidence="10 11">
    <name type="scientific">Helicobacter bilis</name>
    <dbReference type="NCBI Taxonomy" id="37372"/>
    <lineage>
        <taxon>Bacteria</taxon>
        <taxon>Pseudomonadati</taxon>
        <taxon>Campylobacterota</taxon>
        <taxon>Epsilonproteobacteria</taxon>
        <taxon>Campylobacterales</taxon>
        <taxon>Helicobacteraceae</taxon>
        <taxon>Helicobacter</taxon>
    </lineage>
</organism>
<dbReference type="GO" id="GO:0009007">
    <property type="term" value="F:site-specific DNA-methyltransferase (adenine-specific) activity"/>
    <property type="evidence" value="ECO:0007669"/>
    <property type="project" value="UniProtKB-EC"/>
</dbReference>
<dbReference type="Pfam" id="PF02384">
    <property type="entry name" value="N6_Mtase"/>
    <property type="match status" value="1"/>
</dbReference>
<dbReference type="EC" id="2.1.1.72" evidence="2"/>
<evidence type="ECO:0000256" key="6">
    <source>
        <dbReference type="ARBA" id="ARBA00022747"/>
    </source>
</evidence>
<dbReference type="PANTHER" id="PTHR42933:SF3">
    <property type="entry name" value="TYPE I RESTRICTION ENZYME MJAVIII METHYLASE SUBUNIT"/>
    <property type="match status" value="1"/>
</dbReference>
<keyword evidence="5" id="KW-0949">S-adenosyl-L-methionine</keyword>
<keyword evidence="4" id="KW-0808">Transferase</keyword>
<name>A0A1Q2LH36_9HELI</name>
<evidence type="ECO:0000256" key="4">
    <source>
        <dbReference type="ARBA" id="ARBA00022679"/>
    </source>
</evidence>
<evidence type="ECO:0000256" key="2">
    <source>
        <dbReference type="ARBA" id="ARBA00011900"/>
    </source>
</evidence>
<dbReference type="InterPro" id="IPR022749">
    <property type="entry name" value="D12N6_MeTrfase_N"/>
</dbReference>
<dbReference type="REBASE" id="190772">
    <property type="entry name" value="M.HbiAAQJHORF6440P"/>
</dbReference>
<comment type="similarity">
    <text evidence="1">Belongs to the N(4)/N(6)-methyltransferase family.</text>
</comment>
<dbReference type="GO" id="GO:0009307">
    <property type="term" value="P:DNA restriction-modification system"/>
    <property type="evidence" value="ECO:0007669"/>
    <property type="project" value="UniProtKB-KW"/>
</dbReference>
<dbReference type="GO" id="GO:0032259">
    <property type="term" value="P:methylation"/>
    <property type="evidence" value="ECO:0007669"/>
    <property type="project" value="UniProtKB-KW"/>
</dbReference>
<dbReference type="PROSITE" id="PS00092">
    <property type="entry name" value="N6_MTASE"/>
    <property type="match status" value="1"/>
</dbReference>
<sequence length="640" mass="73909">MQIHQFQPIISFIWSVADDLLRDVYVKGKYRDVILPMTILRRLDVILEPTKDKVLETYNKHKDKIDKDTLNTLLCKTSEATFYNHSNFTLKKLLDDPKNIRINFENYLEGFSENIKDIITKFKFQNQLDTLEDAKILYGVIERFCSAKINLSMHPIFNDKNELIHKGLSNLGMGYVFEELIRRFNEENNEEAGEHFTPRELIELMTHLVFLPIKDRIQKGAFTIYDNACGSGGMLTESKEFITDEKGLIQSKATIYLYGQEINPETYAICKADMLIKGENPDNIKYGSTLSEDKLSGEKFDFMLTNPPYGKSWEKDQKELDVSKKGGITTCNDPRFQVGITSKSDGQMMFLLNQLSKMKKPSENNGVGSRIASVHNGSSLFNSDSGMVAIRKYIIENDLLEAIIALPTNMFYNTGIPTFIWILTNNKTESKKGKVQLINATKETYYTKMKKSLGQKQNNMTKEHIDKITNLFLANKENDDCKIYDNTEFGYAKITIERPKSIEILLNDEKFQALEQKDELVSKLKELEANPQDFTSKEDFINFLDVKLKKAEENLLIDSDKTNNTEKIPLTQDIKSYYETEVKPYVPNSWIAWDTLNIGYEILFNKYFYTYTAPRSLESINKDLQDLEQETQDLLKQILC</sequence>
<evidence type="ECO:0000259" key="9">
    <source>
        <dbReference type="Pfam" id="PF12161"/>
    </source>
</evidence>
<proteinExistence type="inferred from homology"/>
<dbReference type="Proteomes" id="UP000188298">
    <property type="component" value="Chromosome"/>
</dbReference>
<accession>A0A1Q2LH36</accession>
<dbReference type="InterPro" id="IPR051537">
    <property type="entry name" value="DNA_Adenine_Mtase"/>
</dbReference>
<evidence type="ECO:0000313" key="11">
    <source>
        <dbReference type="Proteomes" id="UP000188298"/>
    </source>
</evidence>
<reference evidence="10 11" key="1">
    <citation type="submission" date="2017-02" db="EMBL/GenBank/DDBJ databases">
        <title>Whole genome sequencing of Helicobacter bilis strain AAQJH.</title>
        <authorList>
            <person name="Conlan S."/>
            <person name="Thomas P.J."/>
            <person name="Mullikin J."/>
            <person name="Palmore T.N."/>
            <person name="Frank K.M."/>
            <person name="Segre J.A."/>
        </authorList>
    </citation>
    <scope>NUCLEOTIDE SEQUENCE [LARGE SCALE GENOMIC DNA]</scope>
    <source>
        <strain evidence="10 11">AAQJH</strain>
    </source>
</reference>
<keyword evidence="3 10" id="KW-0489">Methyltransferase</keyword>
<evidence type="ECO:0000256" key="1">
    <source>
        <dbReference type="ARBA" id="ARBA00006594"/>
    </source>
</evidence>
<feature type="domain" description="N6 adenine-specific DNA methyltransferase N-terminal" evidence="9">
    <location>
        <begin position="11"/>
        <end position="144"/>
    </location>
</feature>
<dbReference type="InterPro" id="IPR029063">
    <property type="entry name" value="SAM-dependent_MTases_sf"/>
</dbReference>
<dbReference type="GO" id="GO:0003677">
    <property type="term" value="F:DNA binding"/>
    <property type="evidence" value="ECO:0007669"/>
    <property type="project" value="InterPro"/>
</dbReference>
<dbReference type="KEGG" id="hbl:XJ32_06440"/>
<dbReference type="SUPFAM" id="SSF53335">
    <property type="entry name" value="S-adenosyl-L-methionine-dependent methyltransferases"/>
    <property type="match status" value="1"/>
</dbReference>
<dbReference type="AlphaFoldDB" id="A0A1Q2LH36"/>
<feature type="domain" description="DNA methylase adenine-specific" evidence="8">
    <location>
        <begin position="173"/>
        <end position="480"/>
    </location>
</feature>
<evidence type="ECO:0000259" key="8">
    <source>
        <dbReference type="Pfam" id="PF02384"/>
    </source>
</evidence>
<comment type="catalytic activity">
    <reaction evidence="7">
        <text>a 2'-deoxyadenosine in DNA + S-adenosyl-L-methionine = an N(6)-methyl-2'-deoxyadenosine in DNA + S-adenosyl-L-homocysteine + H(+)</text>
        <dbReference type="Rhea" id="RHEA:15197"/>
        <dbReference type="Rhea" id="RHEA-COMP:12418"/>
        <dbReference type="Rhea" id="RHEA-COMP:12419"/>
        <dbReference type="ChEBI" id="CHEBI:15378"/>
        <dbReference type="ChEBI" id="CHEBI:57856"/>
        <dbReference type="ChEBI" id="CHEBI:59789"/>
        <dbReference type="ChEBI" id="CHEBI:90615"/>
        <dbReference type="ChEBI" id="CHEBI:90616"/>
        <dbReference type="EC" id="2.1.1.72"/>
    </reaction>
</comment>
<evidence type="ECO:0000256" key="7">
    <source>
        <dbReference type="ARBA" id="ARBA00047942"/>
    </source>
</evidence>
<evidence type="ECO:0000313" key="10">
    <source>
        <dbReference type="EMBL" id="AQQ59780.1"/>
    </source>
</evidence>
<evidence type="ECO:0000256" key="3">
    <source>
        <dbReference type="ARBA" id="ARBA00022603"/>
    </source>
</evidence>
<dbReference type="RefSeq" id="WP_077388738.1">
    <property type="nucleotide sequence ID" value="NZ_CP019645.1"/>
</dbReference>
<dbReference type="InterPro" id="IPR003356">
    <property type="entry name" value="DNA_methylase_A-5"/>
</dbReference>
<evidence type="ECO:0000256" key="5">
    <source>
        <dbReference type="ARBA" id="ARBA00022691"/>
    </source>
</evidence>
<keyword evidence="6" id="KW-0680">Restriction system</keyword>